<dbReference type="Pfam" id="PF26622">
    <property type="entry name" value="DUF8199"/>
    <property type="match status" value="1"/>
</dbReference>
<dbReference type="InterPro" id="IPR058512">
    <property type="entry name" value="DUF8199"/>
</dbReference>
<accession>A0A562SN22</accession>
<evidence type="ECO:0000313" key="2">
    <source>
        <dbReference type="Proteomes" id="UP000316778"/>
    </source>
</evidence>
<keyword evidence="2" id="KW-1185">Reference proteome</keyword>
<dbReference type="RefSeq" id="WP_407643617.1">
    <property type="nucleotide sequence ID" value="NZ_BAAAFY010000006.1"/>
</dbReference>
<dbReference type="AlphaFoldDB" id="A0A562SN22"/>
<proteinExistence type="predicted"/>
<sequence>MKRFLITILALVYLSSSVGVGIYRHYCMDRLVAWGLGDEKKKSDACPYCGMTQTGNTGHCNYQINGCCHDEHQQIKIEKDQKAFDESVKLIKPLFPVTTQTKDIFSSAFVQTLAIAHHPTTHAPPQTGKISLFVRNCVFRI</sequence>
<organism evidence="1 2">
    <name type="scientific">Chitinophaga japonensis</name>
    <name type="common">Flexibacter japonensis</name>
    <dbReference type="NCBI Taxonomy" id="104662"/>
    <lineage>
        <taxon>Bacteria</taxon>
        <taxon>Pseudomonadati</taxon>
        <taxon>Bacteroidota</taxon>
        <taxon>Chitinophagia</taxon>
        <taxon>Chitinophagales</taxon>
        <taxon>Chitinophagaceae</taxon>
        <taxon>Chitinophaga</taxon>
    </lineage>
</organism>
<dbReference type="EMBL" id="VLLG01000006">
    <property type="protein sequence ID" value="TWI82632.1"/>
    <property type="molecule type" value="Genomic_DNA"/>
</dbReference>
<dbReference type="InterPro" id="IPR058060">
    <property type="entry name" value="HYC_CC_PP"/>
</dbReference>
<evidence type="ECO:0000313" key="1">
    <source>
        <dbReference type="EMBL" id="TWI82632.1"/>
    </source>
</evidence>
<reference evidence="1 2" key="1">
    <citation type="journal article" date="2013" name="Stand. Genomic Sci.">
        <title>Genomic Encyclopedia of Type Strains, Phase I: The one thousand microbial genomes (KMG-I) project.</title>
        <authorList>
            <person name="Kyrpides N.C."/>
            <person name="Woyke T."/>
            <person name="Eisen J.A."/>
            <person name="Garrity G."/>
            <person name="Lilburn T.G."/>
            <person name="Beck B.J."/>
            <person name="Whitman W.B."/>
            <person name="Hugenholtz P."/>
            <person name="Klenk H.P."/>
        </authorList>
    </citation>
    <scope>NUCLEOTIDE SEQUENCE [LARGE SCALE GENOMIC DNA]</scope>
    <source>
        <strain evidence="1 2">DSM 13484</strain>
    </source>
</reference>
<gene>
    <name evidence="1" type="ORF">LX66_5208</name>
</gene>
<name>A0A562SN22_CHIJA</name>
<protein>
    <submittedName>
        <fullName evidence="1">Uncharacterized protein</fullName>
    </submittedName>
</protein>
<comment type="caution">
    <text evidence="1">The sequence shown here is derived from an EMBL/GenBank/DDBJ whole genome shotgun (WGS) entry which is preliminary data.</text>
</comment>
<dbReference type="NCBIfam" id="NF047658">
    <property type="entry name" value="HYC_CC_PP"/>
    <property type="match status" value="1"/>
</dbReference>
<dbReference type="Proteomes" id="UP000316778">
    <property type="component" value="Unassembled WGS sequence"/>
</dbReference>